<name>A0A4Z1FGW7_9HELO</name>
<proteinExistence type="predicted"/>
<organism evidence="1 2">
    <name type="scientific">Botrytis paeoniae</name>
    <dbReference type="NCBI Taxonomy" id="278948"/>
    <lineage>
        <taxon>Eukaryota</taxon>
        <taxon>Fungi</taxon>
        <taxon>Dikarya</taxon>
        <taxon>Ascomycota</taxon>
        <taxon>Pezizomycotina</taxon>
        <taxon>Leotiomycetes</taxon>
        <taxon>Helotiales</taxon>
        <taxon>Sclerotiniaceae</taxon>
        <taxon>Botrytis</taxon>
    </lineage>
</organism>
<gene>
    <name evidence="1" type="ORF">BPAE_0163g00200</name>
</gene>
<reference evidence="1 2" key="1">
    <citation type="submission" date="2017-12" db="EMBL/GenBank/DDBJ databases">
        <title>Comparative genomics of Botrytis spp.</title>
        <authorList>
            <person name="Valero-Jimenez C.A."/>
            <person name="Tapia P."/>
            <person name="Veloso J."/>
            <person name="Silva-Moreno E."/>
            <person name="Staats M."/>
            <person name="Valdes J.H."/>
            <person name="Van Kan J.A.L."/>
        </authorList>
    </citation>
    <scope>NUCLEOTIDE SEQUENCE [LARGE SCALE GENOMIC DNA]</scope>
    <source>
        <strain evidence="1 2">Bp0003</strain>
    </source>
</reference>
<dbReference type="EMBL" id="PQXI01000163">
    <property type="protein sequence ID" value="TGO22559.1"/>
    <property type="molecule type" value="Genomic_DNA"/>
</dbReference>
<protein>
    <recommendedName>
        <fullName evidence="3">Serine protein kinase</fullName>
    </recommendedName>
</protein>
<accession>A0A4Z1FGW7</accession>
<evidence type="ECO:0008006" key="3">
    <source>
        <dbReference type="Google" id="ProtNLM"/>
    </source>
</evidence>
<evidence type="ECO:0000313" key="1">
    <source>
        <dbReference type="EMBL" id="TGO22559.1"/>
    </source>
</evidence>
<dbReference type="AlphaFoldDB" id="A0A4Z1FGW7"/>
<evidence type="ECO:0000313" key="2">
    <source>
        <dbReference type="Proteomes" id="UP000297910"/>
    </source>
</evidence>
<comment type="caution">
    <text evidence="1">The sequence shown here is derived from an EMBL/GenBank/DDBJ whole genome shotgun (WGS) entry which is preliminary data.</text>
</comment>
<sequence>MPIPPNPDIIAYPVTDPTLIVSVSETPLDFEVGLDAPLDLYVETFALRKNLQTKSKSNTNPVRCGIFTHQIDIIGSSRLSIDLTGEDGTKDEINGYRGGNIEFYVEHVGNKDVDSLLLTVAGGDGLSRDSAFGADTDTGGDGGDGGTVSVLFGSIVGEAYRKAIQIITDLSLSSKKFPSDFQSVTNELVEACGTKEMKKAFELSETFVKMHHDLKSSNRDDFRDEIINILTKFSTIDDDVQASFTQCEKVTGGYGGKATSGGTDGKTGKEGTWSVKSILKSDAIWDCEICFVHPLQCRMLLDKAKLYYYVDGDDNRAKCMILLRRLRDRLLFLNYRPESPSNEPKLITAYKNAELRLFIPRAQEDAELASISDLQAIKDEVDGVLTQLNSGKDYYGHDESEAPPRRYEAYKSIIVESLESLKNAEMYYTEYVNSSKKEEERTSYLSHAKAACDTTKASNEVLIKLAKEEMKDRMVQIKSFTKLMKKMSEDLATEVGYIKSDIKGHSGVLFSDLLEALGQVFMVQNVPMAVLQGVGLLNRSQSKIPDEMGVEYNKSWLLDNVSNISGELDSIYEGYLISKVGKIDLLDPGAAKLQITANKLVTLLSNYNNILKDQTAELKKMLQDYVELLIVPADLVESTDLVLKRNAAVVRYNSCLAVMVKCYTENLAQDKVIDNLANVERQTVLTMDSPTMTIAMKKIYVAELQTIQGWLYKAQRAYNFEALNSTNILGQFFSSVDMSQYTYALVEGAHHSLFQAYNEYLDDYTSSRQPFYSLQYPLDEDDVQSIKSDFLDSALLHLSIAPPGPEATNSPFSNIVDIRLTRIRLFLPNVTTDGGRLHVVLTHLGDETLVDTKNAQITFSHKTYPVNFIYDIATSNPTIDGVVGNVNDTEMYALPGPFATWEINISKKNNPGLVFTEIEKPYLEFDGVYRPITPIE</sequence>
<keyword evidence="2" id="KW-1185">Reference proteome</keyword>
<dbReference type="Proteomes" id="UP000297910">
    <property type="component" value="Unassembled WGS sequence"/>
</dbReference>